<organism evidence="4 5">
    <name type="scientific">Methylomonas subterranea</name>
    <dbReference type="NCBI Taxonomy" id="2952225"/>
    <lineage>
        <taxon>Bacteria</taxon>
        <taxon>Pseudomonadati</taxon>
        <taxon>Pseudomonadota</taxon>
        <taxon>Gammaproteobacteria</taxon>
        <taxon>Methylococcales</taxon>
        <taxon>Methylococcaceae</taxon>
        <taxon>Methylomonas</taxon>
    </lineage>
</organism>
<feature type="transmembrane region" description="Helical" evidence="1">
    <location>
        <begin position="21"/>
        <end position="52"/>
    </location>
</feature>
<dbReference type="PANTHER" id="PTHR23028:SF53">
    <property type="entry name" value="ACYL_TRANSF_3 DOMAIN-CONTAINING PROTEIN"/>
    <property type="match status" value="1"/>
</dbReference>
<feature type="transmembrane region" description="Helical" evidence="1">
    <location>
        <begin position="110"/>
        <end position="130"/>
    </location>
</feature>
<feature type="transmembrane region" description="Helical" evidence="1">
    <location>
        <begin position="178"/>
        <end position="198"/>
    </location>
</feature>
<dbReference type="SUPFAM" id="SSF52266">
    <property type="entry name" value="SGNH hydrolase"/>
    <property type="match status" value="1"/>
</dbReference>
<feature type="transmembrane region" description="Helical" evidence="1">
    <location>
        <begin position="370"/>
        <end position="389"/>
    </location>
</feature>
<dbReference type="Pfam" id="PF19040">
    <property type="entry name" value="SGNH"/>
    <property type="match status" value="1"/>
</dbReference>
<evidence type="ECO:0000259" key="3">
    <source>
        <dbReference type="Pfam" id="PF19040"/>
    </source>
</evidence>
<keyword evidence="1" id="KW-0472">Membrane</keyword>
<feature type="transmembrane region" description="Helical" evidence="1">
    <location>
        <begin position="272"/>
        <end position="293"/>
    </location>
</feature>
<dbReference type="Pfam" id="PF01757">
    <property type="entry name" value="Acyl_transf_3"/>
    <property type="match status" value="1"/>
</dbReference>
<feature type="transmembrane region" description="Helical" evidence="1">
    <location>
        <begin position="79"/>
        <end position="98"/>
    </location>
</feature>
<dbReference type="GO" id="GO:0016746">
    <property type="term" value="F:acyltransferase activity"/>
    <property type="evidence" value="ECO:0007669"/>
    <property type="project" value="UniProtKB-KW"/>
</dbReference>
<dbReference type="InterPro" id="IPR002656">
    <property type="entry name" value="Acyl_transf_3_dom"/>
</dbReference>
<evidence type="ECO:0000256" key="1">
    <source>
        <dbReference type="SAM" id="Phobius"/>
    </source>
</evidence>
<gene>
    <name evidence="4" type="ORF">NP590_15350</name>
</gene>
<sequence length="671" mass="75664">MTLDKTITYRPDLQGLRAISIILVVLNHAGVSLVSGGFVGVDVFFVLSGYLISGLLIKEYMNVGSIDLLQFIARRLRRLLPALFVMLSVVVLISSLLLSNYEAWQQTASVVYATTWTSNLFFSFSTINYFEEIKTKDLFLHTWSLGVEEQFYITWPVMILLIFIALKKLRQGALDRSGLLAMLTVLFLGSLGLSWYWMATNPLWSFYMMPSRIWQFALGAVTFVWFQPKMLPLNDAGQLYFSPWWGRGLSALGAGLIFGAATFLTANETYPGYWALLPSVGAVLIISAGYFNRERAERGILAHPVLVWVGDRSYSWYLWHWPLLMLGFSWGLHHRFSETTGLVALSFLFAIASYRYVELPFWKGRFRHQAPLRVILLSILAMLTMIWGAQNYLKPPPVDEMPKEESYSTKARSDLPIIYTYGCDAWYGDANLSPCVIGGTDAEKTVVLLGDSIGAQWFSMFPGIFQAPKWRIVVLTKSSCPMVDEDFFYSRIGKIYTVCTEWRNKVLDYLESIRPDIVFLGSAATYDFTKEQWENGSARILARLTKIAGRVVVIPGTYPLSFDGPGCLERDFSSHQLFDAAGIQDCRENISNKQPETVAGYLGQAVKPFSNAALLDLNDLVCPNEQCSAQDADGIVVFRDQQHLTDTFVKSRVSVIRKRLEMLGLEMGVAH</sequence>
<feature type="transmembrane region" description="Helical" evidence="1">
    <location>
        <begin position="339"/>
        <end position="358"/>
    </location>
</feature>
<dbReference type="InterPro" id="IPR043968">
    <property type="entry name" value="SGNH"/>
</dbReference>
<dbReference type="EMBL" id="JANIBJ010000031">
    <property type="protein sequence ID" value="MCQ8105489.1"/>
    <property type="molecule type" value="Genomic_DNA"/>
</dbReference>
<keyword evidence="4" id="KW-0012">Acyltransferase</keyword>
<accession>A0ABT1TJJ1</accession>
<keyword evidence="4" id="KW-0808">Transferase</keyword>
<feature type="domain" description="SGNH" evidence="3">
    <location>
        <begin position="431"/>
        <end position="649"/>
    </location>
</feature>
<name>A0ABT1TJJ1_9GAMM</name>
<protein>
    <submittedName>
        <fullName evidence="4">Acyltransferase</fullName>
    </submittedName>
</protein>
<dbReference type="PANTHER" id="PTHR23028">
    <property type="entry name" value="ACETYLTRANSFERASE"/>
    <property type="match status" value="1"/>
</dbReference>
<evidence type="ECO:0000259" key="2">
    <source>
        <dbReference type="Pfam" id="PF01757"/>
    </source>
</evidence>
<dbReference type="RefSeq" id="WP_256603471.1">
    <property type="nucleotide sequence ID" value="NZ_JANIBJ010000031.1"/>
</dbReference>
<feature type="transmembrane region" description="Helical" evidence="1">
    <location>
        <begin position="204"/>
        <end position="226"/>
    </location>
</feature>
<keyword evidence="1" id="KW-0812">Transmembrane</keyword>
<keyword evidence="1" id="KW-1133">Transmembrane helix</keyword>
<proteinExistence type="predicted"/>
<feature type="domain" description="Acyltransferase 3" evidence="2">
    <location>
        <begin position="12"/>
        <end position="354"/>
    </location>
</feature>
<dbReference type="Proteomes" id="UP001524499">
    <property type="component" value="Unassembled WGS sequence"/>
</dbReference>
<keyword evidence="5" id="KW-1185">Reference proteome</keyword>
<reference evidence="4 5" key="1">
    <citation type="submission" date="2022-07" db="EMBL/GenBank/DDBJ databases">
        <title>Methylomonas rivi sp. nov., Methylomonas rosea sp. nov., Methylomonas aureus sp. nov. and Methylomonas subterranea sp. nov., four novel methanotrophs isolated from a freshwater creek and the deep terrestrial subsurface.</title>
        <authorList>
            <person name="Abin C."/>
            <person name="Sankaranarayanan K."/>
            <person name="Garner C."/>
            <person name="Sindelar R."/>
            <person name="Kotary K."/>
            <person name="Garner R."/>
            <person name="Barclay S."/>
            <person name="Lawson P."/>
            <person name="Krumholz L."/>
        </authorList>
    </citation>
    <scope>NUCLEOTIDE SEQUENCE [LARGE SCALE GENOMIC DNA]</scope>
    <source>
        <strain evidence="4 5">SURF-2</strain>
    </source>
</reference>
<evidence type="ECO:0000313" key="5">
    <source>
        <dbReference type="Proteomes" id="UP001524499"/>
    </source>
</evidence>
<feature type="transmembrane region" description="Helical" evidence="1">
    <location>
        <begin position="314"/>
        <end position="333"/>
    </location>
</feature>
<dbReference type="InterPro" id="IPR050879">
    <property type="entry name" value="Acyltransferase_3"/>
</dbReference>
<feature type="transmembrane region" description="Helical" evidence="1">
    <location>
        <begin position="247"/>
        <end position="266"/>
    </location>
</feature>
<evidence type="ECO:0000313" key="4">
    <source>
        <dbReference type="EMBL" id="MCQ8105489.1"/>
    </source>
</evidence>
<feature type="transmembrane region" description="Helical" evidence="1">
    <location>
        <begin position="150"/>
        <end position="166"/>
    </location>
</feature>
<comment type="caution">
    <text evidence="4">The sequence shown here is derived from an EMBL/GenBank/DDBJ whole genome shotgun (WGS) entry which is preliminary data.</text>
</comment>